<evidence type="ECO:0000313" key="2">
    <source>
        <dbReference type="EMBL" id="WAL60440.1"/>
    </source>
</evidence>
<proteinExistence type="predicted"/>
<dbReference type="KEGG" id="tsin:OXH18_00150"/>
<keyword evidence="3" id="KW-1185">Reference proteome</keyword>
<dbReference type="Pfam" id="PF13474">
    <property type="entry name" value="SnoaL_3"/>
    <property type="match status" value="1"/>
</dbReference>
<dbReference type="SUPFAM" id="SSF54427">
    <property type="entry name" value="NTF2-like"/>
    <property type="match status" value="1"/>
</dbReference>
<reference evidence="2" key="1">
    <citation type="submission" date="2022-12" db="EMBL/GenBank/DDBJ databases">
        <title>Polyphasic identification of a Novel Hot-Spring Cyanobacterium Ocullathermofonsia sinensis gen nov. sp. nov. and Genomic Insights on its Adaptations to the Thermal Habitat.</title>
        <authorList>
            <person name="Daroch M."/>
            <person name="Tang J."/>
            <person name="Jiang Y."/>
        </authorList>
    </citation>
    <scope>NUCLEOTIDE SEQUENCE</scope>
    <source>
        <strain evidence="2">PKUAC-SCTA174</strain>
    </source>
</reference>
<dbReference type="InterPro" id="IPR037401">
    <property type="entry name" value="SnoaL-like"/>
</dbReference>
<dbReference type="AlphaFoldDB" id="A0A9E9CBF0"/>
<sequence length="143" mass="15895">MSDNQAVLAANQAFYRAFEQKNLEALSAIWLKGDNSVCIHPGRPPLKGWERISTSWDEIFKNTDSIQLTTETIAAGVSGNIAYVVLLEKLSQVIQGRSVDVQSIATNVFARTPEAWRLVHRHGSPILPMMPPNQQPPGMSRRN</sequence>
<dbReference type="EMBL" id="CP113797">
    <property type="protein sequence ID" value="WAL60440.1"/>
    <property type="molecule type" value="Genomic_DNA"/>
</dbReference>
<dbReference type="InterPro" id="IPR032710">
    <property type="entry name" value="NTF2-like_dom_sf"/>
</dbReference>
<evidence type="ECO:0000313" key="3">
    <source>
        <dbReference type="Proteomes" id="UP001163152"/>
    </source>
</evidence>
<gene>
    <name evidence="2" type="ORF">OXH18_00150</name>
</gene>
<evidence type="ECO:0000259" key="1">
    <source>
        <dbReference type="Pfam" id="PF13474"/>
    </source>
</evidence>
<dbReference type="PANTHER" id="PTHR34957">
    <property type="entry name" value="NUCLEAR TRANSPORT FACTOR 2 (NTF2) FAMILY PROTEIN"/>
    <property type="match status" value="1"/>
</dbReference>
<feature type="domain" description="SnoaL-like" evidence="1">
    <location>
        <begin position="7"/>
        <end position="127"/>
    </location>
</feature>
<organism evidence="2 3">
    <name type="scientific">Thermocoleostomius sinensis A174</name>
    <dbReference type="NCBI Taxonomy" id="2016057"/>
    <lineage>
        <taxon>Bacteria</taxon>
        <taxon>Bacillati</taxon>
        <taxon>Cyanobacteriota</taxon>
        <taxon>Cyanophyceae</taxon>
        <taxon>Oculatellales</taxon>
        <taxon>Oculatellaceae</taxon>
        <taxon>Thermocoleostomius</taxon>
    </lineage>
</organism>
<name>A0A9E9CBF0_9CYAN</name>
<accession>A0A9E9CBF0</accession>
<dbReference type="Gene3D" id="3.10.450.50">
    <property type="match status" value="1"/>
</dbReference>
<dbReference type="RefSeq" id="WP_268610340.1">
    <property type="nucleotide sequence ID" value="NZ_CP113797.1"/>
</dbReference>
<dbReference type="Proteomes" id="UP001163152">
    <property type="component" value="Chromosome"/>
</dbReference>
<dbReference type="PANTHER" id="PTHR34957:SF1">
    <property type="entry name" value="NUCLEAR TRANSPORT FACTOR 2 (NTF2) FAMILY PROTEIN"/>
    <property type="match status" value="1"/>
</dbReference>
<protein>
    <submittedName>
        <fullName evidence="2">Nuclear transport factor 2 family protein</fullName>
    </submittedName>
</protein>